<evidence type="ECO:0000313" key="4">
    <source>
        <dbReference type="Proteomes" id="UP001178507"/>
    </source>
</evidence>
<evidence type="ECO:0000256" key="2">
    <source>
        <dbReference type="SAM" id="SignalP"/>
    </source>
</evidence>
<keyword evidence="1" id="KW-0812">Transmembrane</keyword>
<feature type="transmembrane region" description="Helical" evidence="1">
    <location>
        <begin position="67"/>
        <end position="87"/>
    </location>
</feature>
<keyword evidence="2" id="KW-0732">Signal</keyword>
<evidence type="ECO:0000256" key="1">
    <source>
        <dbReference type="SAM" id="Phobius"/>
    </source>
</evidence>
<gene>
    <name evidence="3" type="ORF">EVOR1521_LOCUS12995</name>
</gene>
<feature type="non-terminal residue" evidence="3">
    <location>
        <position position="1"/>
    </location>
</feature>
<organism evidence="3 4">
    <name type="scientific">Effrenium voratum</name>
    <dbReference type="NCBI Taxonomy" id="2562239"/>
    <lineage>
        <taxon>Eukaryota</taxon>
        <taxon>Sar</taxon>
        <taxon>Alveolata</taxon>
        <taxon>Dinophyceae</taxon>
        <taxon>Suessiales</taxon>
        <taxon>Symbiodiniaceae</taxon>
        <taxon>Effrenium</taxon>
    </lineage>
</organism>
<feature type="chain" id="PRO_5041349471" evidence="2">
    <location>
        <begin position="21"/>
        <end position="108"/>
    </location>
</feature>
<dbReference type="Proteomes" id="UP001178507">
    <property type="component" value="Unassembled WGS sequence"/>
</dbReference>
<evidence type="ECO:0000313" key="3">
    <source>
        <dbReference type="EMBL" id="CAJ1386801.1"/>
    </source>
</evidence>
<reference evidence="3" key="1">
    <citation type="submission" date="2023-08" db="EMBL/GenBank/DDBJ databases">
        <authorList>
            <person name="Chen Y."/>
            <person name="Shah S."/>
            <person name="Dougan E. K."/>
            <person name="Thang M."/>
            <person name="Chan C."/>
        </authorList>
    </citation>
    <scope>NUCLEOTIDE SEQUENCE</scope>
</reference>
<keyword evidence="4" id="KW-1185">Reference proteome</keyword>
<keyword evidence="1" id="KW-0472">Membrane</keyword>
<dbReference type="EMBL" id="CAUJNA010001416">
    <property type="protein sequence ID" value="CAJ1386801.1"/>
    <property type="molecule type" value="Genomic_DNA"/>
</dbReference>
<feature type="transmembrane region" description="Helical" evidence="1">
    <location>
        <begin position="34"/>
        <end position="55"/>
    </location>
</feature>
<protein>
    <submittedName>
        <fullName evidence="3">Uncharacterized protein</fullName>
    </submittedName>
</protein>
<dbReference type="AlphaFoldDB" id="A0AA36IHI8"/>
<keyword evidence="1" id="KW-1133">Transmembrane helix</keyword>
<accession>A0AA36IHI8</accession>
<comment type="caution">
    <text evidence="3">The sequence shown here is derived from an EMBL/GenBank/DDBJ whole genome shotgun (WGS) entry which is preliminary data.</text>
</comment>
<sequence length="108" mass="11940">AGFAMLFAALATVTVGLVSTFVLKNEVCAPFHYWLVFLILMGYAAAVFAFCIRYFDDPAYRVVTNLLFGLVPWNVSVACYLLVFLLFDCVRLGPSRDAGFVKGEARVV</sequence>
<proteinExistence type="predicted"/>
<name>A0AA36IHI8_9DINO</name>
<feature type="signal peptide" evidence="2">
    <location>
        <begin position="1"/>
        <end position="20"/>
    </location>
</feature>